<keyword evidence="1" id="KW-1133">Transmembrane helix</keyword>
<feature type="transmembrane region" description="Helical" evidence="1">
    <location>
        <begin position="181"/>
        <end position="203"/>
    </location>
</feature>
<keyword evidence="1" id="KW-0472">Membrane</keyword>
<evidence type="ECO:0000256" key="2">
    <source>
        <dbReference type="SAM" id="SignalP"/>
    </source>
</evidence>
<keyword evidence="1" id="KW-0812">Transmembrane</keyword>
<name>A0A3E2HP89_SCYLI</name>
<comment type="caution">
    <text evidence="3">The sequence shown here is derived from an EMBL/GenBank/DDBJ whole genome shotgun (WGS) entry which is preliminary data.</text>
</comment>
<keyword evidence="2" id="KW-0732">Signal</keyword>
<accession>A0A3E2HP89</accession>
<evidence type="ECO:0008006" key="5">
    <source>
        <dbReference type="Google" id="ProtNLM"/>
    </source>
</evidence>
<proteinExistence type="predicted"/>
<feature type="non-terminal residue" evidence="3">
    <location>
        <position position="260"/>
    </location>
</feature>
<evidence type="ECO:0000313" key="4">
    <source>
        <dbReference type="Proteomes" id="UP000258309"/>
    </source>
</evidence>
<dbReference type="EMBL" id="NCSJ02000015">
    <property type="protein sequence ID" value="RFU34851.1"/>
    <property type="molecule type" value="Genomic_DNA"/>
</dbReference>
<keyword evidence="4" id="KW-1185">Reference proteome</keyword>
<gene>
    <name evidence="3" type="ORF">B7463_g1480</name>
</gene>
<dbReference type="Proteomes" id="UP000258309">
    <property type="component" value="Unassembled WGS sequence"/>
</dbReference>
<protein>
    <recommendedName>
        <fullName evidence="5">Mid2 domain-containing protein</fullName>
    </recommendedName>
</protein>
<dbReference type="OMA" id="KETTHCC"/>
<feature type="signal peptide" evidence="2">
    <location>
        <begin position="1"/>
        <end position="18"/>
    </location>
</feature>
<evidence type="ECO:0000313" key="3">
    <source>
        <dbReference type="EMBL" id="RFU34851.1"/>
    </source>
</evidence>
<sequence>MYFVWIFMIFAVSLTAFAQTCYWPNGDEAPNSLLCPSREDKAYSACCFADDYCLSNGLCFDPSSLTMYRGSCTDAKFESQSCGQYCYGSNFENGADNQQCGVWTCGDNKFACDIRMCNTGNFTVPSGTIQLNAAIQTDIGSIPATTTVTSEAGKATVTTTVLSTSTVRAEPKGDLSAGAGAGIGVGIGLPLLIAASALFVLFLRERRKGQEYRRELDKVALSIGLSYAPLRNTQTTGVNKDMLTRSELIGNYPQRYELQT</sequence>
<reference evidence="3 4" key="1">
    <citation type="submission" date="2018-05" db="EMBL/GenBank/DDBJ databases">
        <title>Draft genome sequence of Scytalidium lignicola DSM 105466, a ubiquitous saprotrophic fungus.</title>
        <authorList>
            <person name="Buettner E."/>
            <person name="Gebauer A.M."/>
            <person name="Hofrichter M."/>
            <person name="Liers C."/>
            <person name="Kellner H."/>
        </authorList>
    </citation>
    <scope>NUCLEOTIDE SEQUENCE [LARGE SCALE GENOMIC DNA]</scope>
    <source>
        <strain evidence="3 4">DSM 105466</strain>
    </source>
</reference>
<dbReference type="OrthoDB" id="3564544at2759"/>
<organism evidence="3 4">
    <name type="scientific">Scytalidium lignicola</name>
    <name type="common">Hyphomycete</name>
    <dbReference type="NCBI Taxonomy" id="5539"/>
    <lineage>
        <taxon>Eukaryota</taxon>
        <taxon>Fungi</taxon>
        <taxon>Dikarya</taxon>
        <taxon>Ascomycota</taxon>
        <taxon>Pezizomycotina</taxon>
        <taxon>Leotiomycetes</taxon>
        <taxon>Leotiomycetes incertae sedis</taxon>
        <taxon>Scytalidium</taxon>
    </lineage>
</organism>
<feature type="chain" id="PRO_5017556300" description="Mid2 domain-containing protein" evidence="2">
    <location>
        <begin position="19"/>
        <end position="260"/>
    </location>
</feature>
<dbReference type="STRING" id="5539.A0A3E2HP89"/>
<evidence type="ECO:0000256" key="1">
    <source>
        <dbReference type="SAM" id="Phobius"/>
    </source>
</evidence>
<feature type="non-terminal residue" evidence="3">
    <location>
        <position position="1"/>
    </location>
</feature>
<dbReference type="AlphaFoldDB" id="A0A3E2HP89"/>